<comment type="caution">
    <text evidence="5">The sequence shown here is derived from an EMBL/GenBank/DDBJ whole genome shotgun (WGS) entry which is preliminary data.</text>
</comment>
<dbReference type="Proteomes" id="UP000559256">
    <property type="component" value="Unassembled WGS sequence"/>
</dbReference>
<name>A0A8H5CKQ1_9AGAR</name>
<evidence type="ECO:0000313" key="5">
    <source>
        <dbReference type="EMBL" id="KAF5343248.1"/>
    </source>
</evidence>
<dbReference type="PANTHER" id="PTHR13878">
    <property type="entry name" value="GULONOLACTONE OXIDASE"/>
    <property type="match status" value="1"/>
</dbReference>
<dbReference type="InterPro" id="IPR012951">
    <property type="entry name" value="BBE"/>
</dbReference>
<comment type="similarity">
    <text evidence="1">Belongs to the oxygen-dependent FAD-linked oxidoreductase family.</text>
</comment>
<dbReference type="AlphaFoldDB" id="A0A8H5CKQ1"/>
<protein>
    <recommendedName>
        <fullName evidence="4">FAD-binding PCMH-type domain-containing protein</fullName>
    </recommendedName>
</protein>
<dbReference type="PANTHER" id="PTHR13878:SF91">
    <property type="entry name" value="FAD BINDING DOMAIN PROTEIN (AFU_ORTHOLOGUE AFUA_6G12070)-RELATED"/>
    <property type="match status" value="1"/>
</dbReference>
<dbReference type="InterPro" id="IPR050432">
    <property type="entry name" value="FAD-linked_Oxidoreductases_BP"/>
</dbReference>
<keyword evidence="2" id="KW-0560">Oxidoreductase</keyword>
<evidence type="ECO:0000256" key="1">
    <source>
        <dbReference type="ARBA" id="ARBA00005466"/>
    </source>
</evidence>
<dbReference type="InterPro" id="IPR036318">
    <property type="entry name" value="FAD-bd_PCMH-like_sf"/>
</dbReference>
<feature type="domain" description="FAD-binding PCMH-type" evidence="4">
    <location>
        <begin position="123"/>
        <end position="310"/>
    </location>
</feature>
<proteinExistence type="inferred from homology"/>
<reference evidence="5 6" key="1">
    <citation type="journal article" date="2020" name="ISME J.">
        <title>Uncovering the hidden diversity of litter-decomposition mechanisms in mushroom-forming fungi.</title>
        <authorList>
            <person name="Floudas D."/>
            <person name="Bentzer J."/>
            <person name="Ahren D."/>
            <person name="Johansson T."/>
            <person name="Persson P."/>
            <person name="Tunlid A."/>
        </authorList>
    </citation>
    <scope>NUCLEOTIDE SEQUENCE [LARGE SCALE GENOMIC DNA]</scope>
    <source>
        <strain evidence="5 6">CBS 291.85</strain>
    </source>
</reference>
<dbReference type="Pfam" id="PF08031">
    <property type="entry name" value="BBE"/>
    <property type="match status" value="1"/>
</dbReference>
<dbReference type="GO" id="GO:0071949">
    <property type="term" value="F:FAD binding"/>
    <property type="evidence" value="ECO:0007669"/>
    <property type="project" value="InterPro"/>
</dbReference>
<keyword evidence="6" id="KW-1185">Reference proteome</keyword>
<dbReference type="Gene3D" id="3.30.465.10">
    <property type="match status" value="1"/>
</dbReference>
<sequence length="589" mass="64020">MRVASLPSLFISATLAAADLSCKCLYGDACWPSDSEWSEFAQTLTSPEALIVGQRPPGAVCYKSDPSYNEEACAFLQARVDDPVYMSSLTNGAHYNNFNAIINSTTILNCPYKPASDDDVCYQGRVPPYVVNVTKVEEIQSALAFAAKHNLRVTVKNTGHEEMGRAMGVGALEIFMNNFQNYTYFDGDFVPEGAPEGTEGEYAVTLGAGVNWSTAYKSTDDHNRSVVGGLSPMGTVGAAAGWPLGTGQSLLSPFYGLGVDNTLQFTVVLPDGTYLTANRFTTPDLFWAMRGGGGPSFGIVTSTTYRTHPNLPFTGAFFGAQASSTEAYIDLLTVWMKHHNNVSESGWSGNWPFSSRSLYLTMASLGAPNSQAANDSMNNFFDEAATVPGVNITVRGTREYRSWYVFVHENLVDSSNVIGFNFTAVIPGNSQSTTAGWLMPANVTSPEFAPEMAKVMANTTVLAIPFMVGGGYVLTVDPSSSAACPAWRHTITDMVLMGGANDTADIRPHYEEMHENILKYRNLAPPPYGGSYLNEADTLEENFSFTYWGEQYPRLLAIKKEIDPNDLLIVRKGVNSEAWDDEITCKSCL</sequence>
<dbReference type="InterPro" id="IPR016166">
    <property type="entry name" value="FAD-bd_PCMH"/>
</dbReference>
<feature type="signal peptide" evidence="3">
    <location>
        <begin position="1"/>
        <end position="16"/>
    </location>
</feature>
<evidence type="ECO:0000256" key="3">
    <source>
        <dbReference type="SAM" id="SignalP"/>
    </source>
</evidence>
<evidence type="ECO:0000313" key="6">
    <source>
        <dbReference type="Proteomes" id="UP000559256"/>
    </source>
</evidence>
<organism evidence="5 6">
    <name type="scientific">Tetrapyrgos nigripes</name>
    <dbReference type="NCBI Taxonomy" id="182062"/>
    <lineage>
        <taxon>Eukaryota</taxon>
        <taxon>Fungi</taxon>
        <taxon>Dikarya</taxon>
        <taxon>Basidiomycota</taxon>
        <taxon>Agaricomycotina</taxon>
        <taxon>Agaricomycetes</taxon>
        <taxon>Agaricomycetidae</taxon>
        <taxon>Agaricales</taxon>
        <taxon>Marasmiineae</taxon>
        <taxon>Marasmiaceae</taxon>
        <taxon>Tetrapyrgos</taxon>
    </lineage>
</organism>
<keyword evidence="3" id="KW-0732">Signal</keyword>
<evidence type="ECO:0000259" key="4">
    <source>
        <dbReference type="PROSITE" id="PS51387"/>
    </source>
</evidence>
<feature type="chain" id="PRO_5034554153" description="FAD-binding PCMH-type domain-containing protein" evidence="3">
    <location>
        <begin position="17"/>
        <end position="589"/>
    </location>
</feature>
<dbReference type="Pfam" id="PF01565">
    <property type="entry name" value="FAD_binding_4"/>
    <property type="match status" value="1"/>
</dbReference>
<dbReference type="InterPro" id="IPR016169">
    <property type="entry name" value="FAD-bd_PCMH_sub2"/>
</dbReference>
<dbReference type="GO" id="GO:0016491">
    <property type="term" value="F:oxidoreductase activity"/>
    <property type="evidence" value="ECO:0007669"/>
    <property type="project" value="UniProtKB-KW"/>
</dbReference>
<dbReference type="OrthoDB" id="9983560at2759"/>
<dbReference type="EMBL" id="JAACJM010000145">
    <property type="protein sequence ID" value="KAF5343248.1"/>
    <property type="molecule type" value="Genomic_DNA"/>
</dbReference>
<dbReference type="InterPro" id="IPR006094">
    <property type="entry name" value="Oxid_FAD_bind_N"/>
</dbReference>
<dbReference type="PROSITE" id="PS51387">
    <property type="entry name" value="FAD_PCMH"/>
    <property type="match status" value="1"/>
</dbReference>
<dbReference type="SUPFAM" id="SSF56176">
    <property type="entry name" value="FAD-binding/transporter-associated domain-like"/>
    <property type="match status" value="1"/>
</dbReference>
<gene>
    <name evidence="5" type="ORF">D9758_013433</name>
</gene>
<accession>A0A8H5CKQ1</accession>
<evidence type="ECO:0000256" key="2">
    <source>
        <dbReference type="ARBA" id="ARBA00023002"/>
    </source>
</evidence>